<protein>
    <submittedName>
        <fullName evidence="5">Transcriptional regulator, GntR family</fullName>
    </submittedName>
</protein>
<dbReference type="Pfam" id="PF07729">
    <property type="entry name" value="FCD"/>
    <property type="match status" value="1"/>
</dbReference>
<organism evidence="5">
    <name type="scientific">uncultured delta proteobacterium</name>
    <dbReference type="NCBI Taxonomy" id="34034"/>
    <lineage>
        <taxon>Bacteria</taxon>
        <taxon>Deltaproteobacteria</taxon>
        <taxon>environmental samples</taxon>
    </lineage>
</organism>
<dbReference type="Pfam" id="PF00392">
    <property type="entry name" value="GntR"/>
    <property type="match status" value="1"/>
</dbReference>
<dbReference type="PANTHER" id="PTHR43537">
    <property type="entry name" value="TRANSCRIPTIONAL REGULATOR, GNTR FAMILY"/>
    <property type="match status" value="1"/>
</dbReference>
<dbReference type="Gene3D" id="1.20.120.530">
    <property type="entry name" value="GntR ligand-binding domain-like"/>
    <property type="match status" value="1"/>
</dbReference>
<reference evidence="5" key="1">
    <citation type="submission" date="2016-04" db="EMBL/GenBank/DDBJ databases">
        <authorList>
            <person name="Evans L.H."/>
            <person name="Alamgir A."/>
            <person name="Owens N."/>
            <person name="Weber N.D."/>
            <person name="Virtaneva K."/>
            <person name="Barbian K."/>
            <person name="Babar A."/>
            <person name="Rosenke K."/>
        </authorList>
    </citation>
    <scope>NUCLEOTIDE SEQUENCE</scope>
    <source>
        <strain evidence="5">86</strain>
    </source>
</reference>
<evidence type="ECO:0000256" key="2">
    <source>
        <dbReference type="ARBA" id="ARBA00023125"/>
    </source>
</evidence>
<evidence type="ECO:0000313" key="5">
    <source>
        <dbReference type="EMBL" id="SBW00817.1"/>
    </source>
</evidence>
<dbReference type="Gene3D" id="1.10.10.10">
    <property type="entry name" value="Winged helix-like DNA-binding domain superfamily/Winged helix DNA-binding domain"/>
    <property type="match status" value="1"/>
</dbReference>
<dbReference type="GO" id="GO:0003677">
    <property type="term" value="F:DNA binding"/>
    <property type="evidence" value="ECO:0007669"/>
    <property type="project" value="UniProtKB-KW"/>
</dbReference>
<dbReference type="InterPro" id="IPR036388">
    <property type="entry name" value="WH-like_DNA-bd_sf"/>
</dbReference>
<dbReference type="PRINTS" id="PR00035">
    <property type="entry name" value="HTHGNTR"/>
</dbReference>
<dbReference type="PANTHER" id="PTHR43537:SF24">
    <property type="entry name" value="GLUCONATE OPERON TRANSCRIPTIONAL REPRESSOR"/>
    <property type="match status" value="1"/>
</dbReference>
<dbReference type="EMBL" id="FLUQ01000001">
    <property type="protein sequence ID" value="SBW00817.1"/>
    <property type="molecule type" value="Genomic_DNA"/>
</dbReference>
<sequence>MDSVEKRTSSRREEAYNQLKQAIIDKSIAPGDMVNERRLAQTLGISRTPVREALQMLEAERWVTVLPWRGVVVRPVTPEEVDEVFQLRLVLEPVVVEMLVGRISRAELYSLDELLRRQARIASPDQGGQFIAIDQEFHLYLAEKSGNARLLSFMTQLRDIHLRLGVETVGNLNRFEATLKEHRAVVDALKEGNAMAAKQAMLYHIVHTHEAISSRVKKTPQNQGDAL</sequence>
<dbReference type="SUPFAM" id="SSF46785">
    <property type="entry name" value="Winged helix' DNA-binding domain"/>
    <property type="match status" value="1"/>
</dbReference>
<dbReference type="InterPro" id="IPR036390">
    <property type="entry name" value="WH_DNA-bd_sf"/>
</dbReference>
<proteinExistence type="predicted"/>
<keyword evidence="3" id="KW-0804">Transcription</keyword>
<dbReference type="CDD" id="cd07377">
    <property type="entry name" value="WHTH_GntR"/>
    <property type="match status" value="1"/>
</dbReference>
<keyword evidence="2" id="KW-0238">DNA-binding</keyword>
<dbReference type="GO" id="GO:0003700">
    <property type="term" value="F:DNA-binding transcription factor activity"/>
    <property type="evidence" value="ECO:0007669"/>
    <property type="project" value="InterPro"/>
</dbReference>
<gene>
    <name evidence="5" type="ORF">KL86DPRO_11848</name>
</gene>
<dbReference type="AlphaFoldDB" id="A0A212JN14"/>
<dbReference type="PROSITE" id="PS50949">
    <property type="entry name" value="HTH_GNTR"/>
    <property type="match status" value="1"/>
</dbReference>
<evidence type="ECO:0000256" key="1">
    <source>
        <dbReference type="ARBA" id="ARBA00023015"/>
    </source>
</evidence>
<accession>A0A212JN14</accession>
<feature type="domain" description="HTH gntR-type" evidence="4">
    <location>
        <begin position="9"/>
        <end position="76"/>
    </location>
</feature>
<dbReference type="InterPro" id="IPR008920">
    <property type="entry name" value="TF_FadR/GntR_C"/>
</dbReference>
<name>A0A212JN14_9DELT</name>
<dbReference type="SMART" id="SM00895">
    <property type="entry name" value="FCD"/>
    <property type="match status" value="1"/>
</dbReference>
<dbReference type="InterPro" id="IPR011711">
    <property type="entry name" value="GntR_C"/>
</dbReference>
<dbReference type="SUPFAM" id="SSF48008">
    <property type="entry name" value="GntR ligand-binding domain-like"/>
    <property type="match status" value="1"/>
</dbReference>
<evidence type="ECO:0000256" key="3">
    <source>
        <dbReference type="ARBA" id="ARBA00023163"/>
    </source>
</evidence>
<dbReference type="InterPro" id="IPR000524">
    <property type="entry name" value="Tscrpt_reg_HTH_GntR"/>
</dbReference>
<dbReference type="SMART" id="SM00345">
    <property type="entry name" value="HTH_GNTR"/>
    <property type="match status" value="1"/>
</dbReference>
<keyword evidence="1" id="KW-0805">Transcription regulation</keyword>
<evidence type="ECO:0000259" key="4">
    <source>
        <dbReference type="PROSITE" id="PS50949"/>
    </source>
</evidence>